<dbReference type="AlphaFoldDB" id="A0A4U7N173"/>
<organism evidence="2 3">
    <name type="scientific">Shimia litoralis</name>
    <dbReference type="NCBI Taxonomy" id="420403"/>
    <lineage>
        <taxon>Bacteria</taxon>
        <taxon>Pseudomonadati</taxon>
        <taxon>Pseudomonadota</taxon>
        <taxon>Alphaproteobacteria</taxon>
        <taxon>Rhodobacterales</taxon>
        <taxon>Roseobacteraceae</taxon>
    </lineage>
</organism>
<dbReference type="Proteomes" id="UP000306575">
    <property type="component" value="Unassembled WGS sequence"/>
</dbReference>
<reference evidence="2 3" key="1">
    <citation type="submission" date="2019-04" db="EMBL/GenBank/DDBJ databases">
        <title>Genome sequence of Pelagicola litoralis CL-ES2.</title>
        <authorList>
            <person name="Cao J."/>
        </authorList>
    </citation>
    <scope>NUCLEOTIDE SEQUENCE [LARGE SCALE GENOMIC DNA]</scope>
    <source>
        <strain evidence="2 3">CL-ES2</strain>
    </source>
</reference>
<keyword evidence="1" id="KW-0732">Signal</keyword>
<dbReference type="EMBL" id="SULI01000013">
    <property type="protein sequence ID" value="TKZ19392.1"/>
    <property type="molecule type" value="Genomic_DNA"/>
</dbReference>
<dbReference type="OrthoDB" id="7856753at2"/>
<comment type="caution">
    <text evidence="2">The sequence shown here is derived from an EMBL/GenBank/DDBJ whole genome shotgun (WGS) entry which is preliminary data.</text>
</comment>
<keyword evidence="3" id="KW-1185">Reference proteome</keyword>
<name>A0A4U7N173_9RHOB</name>
<feature type="signal peptide" evidence="1">
    <location>
        <begin position="1"/>
        <end position="21"/>
    </location>
</feature>
<accession>A0A4U7N173</accession>
<sequence>MRPQNIPAAIAIALCASSASAQVSNDTALLSSEGGELSDIYWKGTPAVTDFVTKGFAGKTVEETAKASAAYAAYLDKMNAELVRLKNLPNMDPALSSEAQRYIDKNKSTATKLRKNPNWLKKVGNVLKVIDFVSTAAKASAYAVEGDSSGAVAVVVEDIVKKTAEAAGALGLSWIPGGQVAGAYLGEKAYGEYMAPALDAHEKRVRDSEWRAKYSSKPWLPSVSVILKDGTVQTLDPDTYVDKTSGLIRRRSPSDQEIFEATAKRKWKNGTKLLNLEKLRDQGEIDPETYDKILKDFRSHDPNELWKPDLVGLGLANFDGPTDDINGIEPQRVTASGAYVDDWIGSVTHVVTFWNVGAQVEGKGTVTIVSSYDGDRDVATGTFSGGPNGTFSFATEENGIVTFPLVNGYSIPLPRETTLTVQNPHAFDDWRK</sequence>
<evidence type="ECO:0000313" key="3">
    <source>
        <dbReference type="Proteomes" id="UP000306575"/>
    </source>
</evidence>
<feature type="chain" id="PRO_5020695567" evidence="1">
    <location>
        <begin position="22"/>
        <end position="432"/>
    </location>
</feature>
<protein>
    <submittedName>
        <fullName evidence="2">Uncharacterized protein</fullName>
    </submittedName>
</protein>
<gene>
    <name evidence="2" type="ORF">FAP39_11640</name>
</gene>
<evidence type="ECO:0000313" key="2">
    <source>
        <dbReference type="EMBL" id="TKZ19392.1"/>
    </source>
</evidence>
<dbReference type="RefSeq" id="WP_138016576.1">
    <property type="nucleotide sequence ID" value="NZ_SULI01000013.1"/>
</dbReference>
<proteinExistence type="predicted"/>
<evidence type="ECO:0000256" key="1">
    <source>
        <dbReference type="SAM" id="SignalP"/>
    </source>
</evidence>